<reference evidence="1 2" key="1">
    <citation type="journal article" date="2009" name="Infect. Immun.">
        <title>Comparative genomics reveal extensive transposon-mediated genomic plasticity and diversity among potential effector proteins within the genus Coxiella.</title>
        <authorList>
            <person name="Beare P.A."/>
            <person name="Unsworth N."/>
            <person name="Andoh M."/>
            <person name="Voth D.E."/>
            <person name="Omsland A."/>
            <person name="Gilk S.D."/>
            <person name="Williams K.P."/>
            <person name="Sobral B.W."/>
            <person name="Kupko J.J.III."/>
            <person name="Porcella S.F."/>
            <person name="Samuel J.E."/>
            <person name="Heinzen R.A."/>
        </authorList>
    </citation>
    <scope>NUCLEOTIDE SEQUENCE [LARGE SCALE GENOMIC DNA]</scope>
    <source>
        <strain evidence="1 2">Dugway 5J108-111</strain>
    </source>
</reference>
<dbReference type="KEGG" id="cbd:CBUD_1526"/>
<proteinExistence type="predicted"/>
<dbReference type="Proteomes" id="UP000008555">
    <property type="component" value="Chromosome"/>
</dbReference>
<name>A9KCS4_COXBN</name>
<gene>
    <name evidence="1" type="ordered locus">CBUD_1526</name>
</gene>
<protein>
    <submittedName>
        <fullName evidence="1">Uncharacterized protein</fullName>
    </submittedName>
</protein>
<dbReference type="RefSeq" id="WP_005771144.1">
    <property type="nucleotide sequence ID" value="NC_009727.1"/>
</dbReference>
<dbReference type="EMBL" id="CP000733">
    <property type="protein sequence ID" value="ABS77229.1"/>
    <property type="molecule type" value="Genomic_DNA"/>
</dbReference>
<sequence length="40" mass="4428">MLKLTPMRAGEDQTQRAESALVISAARDEEAKIEVAVRWG</sequence>
<organism evidence="1 2">
    <name type="scientific">Coxiella burnetii (strain Dugway 5J108-111)</name>
    <dbReference type="NCBI Taxonomy" id="434922"/>
    <lineage>
        <taxon>Bacteria</taxon>
        <taxon>Pseudomonadati</taxon>
        <taxon>Pseudomonadota</taxon>
        <taxon>Gammaproteobacteria</taxon>
        <taxon>Legionellales</taxon>
        <taxon>Coxiellaceae</taxon>
        <taxon>Coxiella</taxon>
    </lineage>
</organism>
<accession>A9KCS4</accession>
<evidence type="ECO:0000313" key="1">
    <source>
        <dbReference type="EMBL" id="ABS77229.1"/>
    </source>
</evidence>
<evidence type="ECO:0000313" key="2">
    <source>
        <dbReference type="Proteomes" id="UP000008555"/>
    </source>
</evidence>
<dbReference type="HOGENOM" id="CLU_3288228_0_0_6"/>
<dbReference type="AlphaFoldDB" id="A9KCS4"/>